<name>B7VT39_VIBA3</name>
<dbReference type="EMBL" id="FM954973">
    <property type="protein sequence ID" value="CAV27317.1"/>
    <property type="molecule type" value="Genomic_DNA"/>
</dbReference>
<proteinExistence type="predicted"/>
<evidence type="ECO:0000313" key="2">
    <source>
        <dbReference type="Proteomes" id="UP000009100"/>
    </source>
</evidence>
<gene>
    <name evidence="1" type="ordered locus">VS_II1292</name>
</gene>
<reference evidence="1 2" key="1">
    <citation type="submission" date="2009-02" db="EMBL/GenBank/DDBJ databases">
        <title>Vibrio splendidus str. LGP32 complete genome.</title>
        <authorList>
            <person name="Mazel D."/>
            <person name="Le Roux F."/>
        </authorList>
    </citation>
    <scope>NUCLEOTIDE SEQUENCE [LARGE SCALE GENOMIC DNA]</scope>
    <source>
        <strain evidence="1 2">LGP32</strain>
    </source>
</reference>
<dbReference type="KEGG" id="vsp:VS_II1292"/>
<accession>B7VT39</accession>
<dbReference type="AlphaFoldDB" id="B7VT39"/>
<organism evidence="1 2">
    <name type="scientific">Vibrio atlanticus (strain LGP32)</name>
    <name type="common">Vibrio splendidus (strain Mel32)</name>
    <dbReference type="NCBI Taxonomy" id="575788"/>
    <lineage>
        <taxon>Bacteria</taxon>
        <taxon>Pseudomonadati</taxon>
        <taxon>Pseudomonadota</taxon>
        <taxon>Gammaproteobacteria</taxon>
        <taxon>Vibrionales</taxon>
        <taxon>Vibrionaceae</taxon>
        <taxon>Vibrio</taxon>
    </lineage>
</organism>
<evidence type="ECO:0000313" key="1">
    <source>
        <dbReference type="EMBL" id="CAV27317.1"/>
    </source>
</evidence>
<dbReference type="PATRIC" id="fig|575788.5.peg.1197"/>
<dbReference type="STRING" id="575788.VS_II1292"/>
<dbReference type="HOGENOM" id="CLU_148095_0_0_6"/>
<dbReference type="Proteomes" id="UP000009100">
    <property type="component" value="Chromosome 2"/>
</dbReference>
<protein>
    <submittedName>
        <fullName evidence="1">Uncharacterized protein</fullName>
    </submittedName>
</protein>
<sequence>MNASSEPSSVDWIVQFNIDTQTREATLDCDWVVQREECITQENQSKELFPRNEWFDSLSKEDKVKVVLYINNAKLQACSEQESKRLERLVDEGNHDKLKETLTVLGAFDWSDESQLEGIDKGKVEQLSKQVNTFNIRVVGEQLKFIN</sequence>